<feature type="domain" description="Carrier" evidence="6">
    <location>
        <begin position="773"/>
        <end position="848"/>
    </location>
</feature>
<dbReference type="InterPro" id="IPR010071">
    <property type="entry name" value="AA_adenyl_dom"/>
</dbReference>
<comment type="similarity">
    <text evidence="2">Belongs to the ATP-dependent AMP-binding enzyme family.</text>
</comment>
<dbReference type="NCBIfam" id="TIGR01733">
    <property type="entry name" value="AA-adenyl-dom"/>
    <property type="match status" value="2"/>
</dbReference>
<dbReference type="Gene3D" id="3.30.559.10">
    <property type="entry name" value="Chloramphenicol acetyltransferase-like domain"/>
    <property type="match status" value="2"/>
</dbReference>
<keyword evidence="5" id="KW-0511">Multifunctional enzyme</keyword>
<dbReference type="SUPFAM" id="SSF47336">
    <property type="entry name" value="ACP-like"/>
    <property type="match status" value="2"/>
</dbReference>
<dbReference type="Pfam" id="PF00501">
    <property type="entry name" value="AMP-binding"/>
    <property type="match status" value="2"/>
</dbReference>
<gene>
    <name evidence="7" type="ORF">GC101_01345</name>
</gene>
<dbReference type="Gene3D" id="3.30.300.30">
    <property type="match status" value="2"/>
</dbReference>
<dbReference type="Gene3D" id="2.30.38.10">
    <property type="entry name" value="Luciferase, Domain 3"/>
    <property type="match status" value="1"/>
</dbReference>
<dbReference type="Gene3D" id="1.10.1200.10">
    <property type="entry name" value="ACP-like"/>
    <property type="match status" value="1"/>
</dbReference>
<dbReference type="EMBL" id="WHOB01000012">
    <property type="protein sequence ID" value="NOU77516.1"/>
    <property type="molecule type" value="Genomic_DNA"/>
</dbReference>
<accession>A0ABX1Y9N9</accession>
<dbReference type="InterPro" id="IPR009081">
    <property type="entry name" value="PP-bd_ACP"/>
</dbReference>
<keyword evidence="3" id="KW-0677">Repeat</keyword>
<evidence type="ECO:0000256" key="5">
    <source>
        <dbReference type="ARBA" id="ARBA00023268"/>
    </source>
</evidence>
<dbReference type="Pfam" id="PF00668">
    <property type="entry name" value="Condensation"/>
    <property type="match status" value="3"/>
</dbReference>
<evidence type="ECO:0000256" key="3">
    <source>
        <dbReference type="ARBA" id="ARBA00022737"/>
    </source>
</evidence>
<dbReference type="Gene3D" id="3.40.50.980">
    <property type="match status" value="2"/>
</dbReference>
<dbReference type="InterPro" id="IPR020845">
    <property type="entry name" value="AMP-binding_CS"/>
</dbReference>
<protein>
    <submittedName>
        <fullName evidence="7">Amino acid adenylation domain-containing protein</fullName>
    </submittedName>
</protein>
<organism evidence="7 8">
    <name type="scientific">Paenibacillus phytohabitans</name>
    <dbReference type="NCBI Taxonomy" id="2654978"/>
    <lineage>
        <taxon>Bacteria</taxon>
        <taxon>Bacillati</taxon>
        <taxon>Bacillota</taxon>
        <taxon>Bacilli</taxon>
        <taxon>Bacillales</taxon>
        <taxon>Paenibacillaceae</taxon>
        <taxon>Paenibacillus</taxon>
    </lineage>
</organism>
<dbReference type="InterPro" id="IPR025110">
    <property type="entry name" value="AMP-bd_C"/>
</dbReference>
<dbReference type="PROSITE" id="PS50075">
    <property type="entry name" value="CARRIER"/>
    <property type="match status" value="2"/>
</dbReference>
<dbReference type="RefSeq" id="WP_171715800.1">
    <property type="nucleotide sequence ID" value="NZ_WHOB01000012.1"/>
</dbReference>
<dbReference type="PANTHER" id="PTHR45527">
    <property type="entry name" value="NONRIBOSOMAL PEPTIDE SYNTHETASE"/>
    <property type="match status" value="1"/>
</dbReference>
<dbReference type="Gene3D" id="3.40.50.1820">
    <property type="entry name" value="alpha/beta hydrolase"/>
    <property type="match status" value="1"/>
</dbReference>
<dbReference type="Proteomes" id="UP000596857">
    <property type="component" value="Unassembled WGS sequence"/>
</dbReference>
<dbReference type="PANTHER" id="PTHR45527:SF1">
    <property type="entry name" value="FATTY ACID SYNTHASE"/>
    <property type="match status" value="1"/>
</dbReference>
<comment type="cofactor">
    <cofactor evidence="1">
        <name>pantetheine 4'-phosphate</name>
        <dbReference type="ChEBI" id="CHEBI:47942"/>
    </cofactor>
</comment>
<evidence type="ECO:0000313" key="8">
    <source>
        <dbReference type="Proteomes" id="UP000596857"/>
    </source>
</evidence>
<dbReference type="Gene3D" id="3.30.559.30">
    <property type="entry name" value="Nonribosomal peptide synthetase, condensation domain"/>
    <property type="match status" value="2"/>
</dbReference>
<proteinExistence type="inferred from homology"/>
<dbReference type="InterPro" id="IPR000873">
    <property type="entry name" value="AMP-dep_synth/lig_dom"/>
</dbReference>
<dbReference type="InterPro" id="IPR023213">
    <property type="entry name" value="CAT-like_dom_sf"/>
</dbReference>
<dbReference type="CDD" id="cd05930">
    <property type="entry name" value="A_NRPS"/>
    <property type="match status" value="2"/>
</dbReference>
<dbReference type="Gene3D" id="3.40.50.12780">
    <property type="entry name" value="N-terminal domain of ligase-like"/>
    <property type="match status" value="1"/>
</dbReference>
<dbReference type="Pfam" id="PF00550">
    <property type="entry name" value="PP-binding"/>
    <property type="match status" value="2"/>
</dbReference>
<evidence type="ECO:0000256" key="4">
    <source>
        <dbReference type="ARBA" id="ARBA00023194"/>
    </source>
</evidence>
<dbReference type="PROSITE" id="PS00455">
    <property type="entry name" value="AMP_BINDING"/>
    <property type="match status" value="2"/>
</dbReference>
<sequence length="2322" mass="260148">MNKGEWTHEIPAGSELRKQKKYWLKKMLDLQEEEPLLSLSVPRMELPFKIHKAESSIPSELGERLFRMSGNSPEALYLIILAALKCLIHRYTDGSSVTVACPNRIRIAASSDLSEAQWIPLIDKKPGKSSFREWLNEVMDTYTEAFRNADFPMDKVIADMKVIHDRDYSFLRHIRLGMRELHGEMEANIEADVTGLLIEIELMGEHLHIKLCGSSRYWPESTVDRLAAQFIHLLQELTAYPDRPAAECSWLSEEERKIVLDQYASGQPMHSNGNVIEMFEAQVLRTPNAEAIITPEEVMNYSGLNQRVNRWVNALNRKGIHSGEAVALFLDRGSEAAVAILTVLKIGACFLPADINSPGERIRFMFADVGVKRVITQHRYADNPLFTGIEVIECEDLDAEWEEREVYPPVTGESPAYIIYTSGTTGTAKGVAVSHRGLANSIHWRREEYRLDEHDRTIQLFSYSFDGFLTAFFTPLVSGANVFMANEIQVKDPLRLKQLLIVHQITHFICVPALYRLLLEQIKENDGLRLRIVTLAGERITPVLVRESRCQLPDVEIVNEYGPTETSIVALCKREVYPSEHIAIGRPIANMKAYLLDDRLEPVPRGIAGELCLSGPGLAEGYLNRPDLTAQAFVPHPFIPGERIYRTGDMGKWTEDGEIICLGRKDAQVKLRGYRIELSEIESRLAAYPGVQSAAVLCEEEDGVPARIVAYLECDSVQAKELREQLRSELPHYMIPARYFRVERMPLSENGKIDRKSLLLLEDPADLDAEIREPENETERRLSDIFSDVLQVSKVSTDVSFFHAGGHSLKATMLMSRIHKTFGVEIGIDDIFELQTIRALAASIAEQGTAAYHPVTPAAPAGDYPLTSAQKRMYALQNLEPQSVAYNMPEALIVEGDLDQERLSDAVCNLIKRHEVLRTTFKMISGEPIQVIHDEYPFILDVSTPQTANPETEISRFMRPFDLGALPLFRIGLRHLGNRKHLLLIDLHHIISDGASVGLFIKELAELYNGQALTEAPLQYKDYAVWQLLGKERDEVKQQEKYWLEQFETGVPVLNLPYDYSRPKLKSMKGSRVSFTIDAARTASLKKAASGRGATLFMILLSAYHLLLAKLSGQEDIVIGSPVSGRTQAELEMTMGMFVNVVPLRNMSSQELTFTSFLEAVKRSTLGAFEHQAFQLEDLAHSLGASRDPGRSPLFDTMFVLQNMPENRFDFRGLHFTHYGIEHSVSKFDLTLAGFEGGDGILYFDLEYCSHLFAKQTVEHFADYFKHIVQTVLDQPGIRLSDITLLQREQLLQHWSSFGNVHAAEQPVLTFPEQVICAAERYPHHDALRMGESRMTYSTLVNRVEQRANGLIRSGIGSQMVVAVRLERSFEMIISFLAVLRSGAVYLPIDPAFPAERAEYMLQDARAALLITDQDEDQRLAFDGETILISELDGPASSLDIPVRRPQMNSLAYIIYTSGTTGKPKGTALEHGGLANLPFYFQSSLGVGPDDRIIQFAPCTFDASIWEFVMALSAGATLCLIPKETIGDPEQLEQYAEELCVTVATLPPAYMARLRPEHLPGMRLIITAGSEPSAVLLSRWCLHMRVVNAYGPTEASVCATACEVTEDLQSAAVPLGTPIPNVRICIVDSAMNLLPPGVTGELCISGIGLAREYLNQPEITARQFVTLDMPGFERMYRTGDLIKQLTDGSILYLGRADNQLKIRGCRVEPREVEAQLLRMNGVESAAVLPKRQSGGEQVLAAYYTGDSAPEPKEIKALLTGRLPDYMVPVFILKLSALPLTRNGKIDTEELQRLSVNGPTSDIVKRPPANDYEAAILNVFRAVLDTDGIGPDDHFSEHGGDSLSAMKAVFLLKEKELFVEVRDLLLQQTAAALSHCVLQRLSESSFYEPRAGQTKSDSLKQSIGNDTGVTPELTEMLRLLEDQQQDYAACLHECTVISHIPVNAVQAMHLQRSENVGAVIPVPLGLSLEDIHLAVLRIIQEQDMLRVFLAGENRRSWVLLDRPKQIILPFIKVRGAAAGEQMKQLIHEQYYTPFDYDIPGSLLYRFALIEDVTNNNKVLVYASHHALSDGLSCSLIAESLFQQSPSAPAGRPATGYPDFVRLLENGPQDISLMELEQRFELLSYRQLSTELEHKTSHFQKGSSSFSLNYKLSSEQPEDGWHTVLQLLMILGREFLQMDRLPVRLISAGRRYGRETFYHVAGNFTDYIPLVLSAAEPAGQTLHRIRNLTQAAGDHFIRFADLEDNAAEQGIMLNYFGAMQADKDEEWMPEGGPSIDEMAMHYGISCYVRHEENMLKVHIALPFQRDVETLKLRLADNALRESLS</sequence>
<dbReference type="InterPro" id="IPR001242">
    <property type="entry name" value="Condensation_dom"/>
</dbReference>
<keyword evidence="8" id="KW-1185">Reference proteome</keyword>
<dbReference type="SUPFAM" id="SSF52777">
    <property type="entry name" value="CoA-dependent acyltransferases"/>
    <property type="match status" value="4"/>
</dbReference>
<dbReference type="InterPro" id="IPR029058">
    <property type="entry name" value="AB_hydrolase_fold"/>
</dbReference>
<comment type="caution">
    <text evidence="7">The sequence shown here is derived from an EMBL/GenBank/DDBJ whole genome shotgun (WGS) entry which is preliminary data.</text>
</comment>
<name>A0ABX1Y9N9_9BACL</name>
<dbReference type="SUPFAM" id="SSF56801">
    <property type="entry name" value="Acetyl-CoA synthetase-like"/>
    <property type="match status" value="2"/>
</dbReference>
<dbReference type="Pfam" id="PF13193">
    <property type="entry name" value="AMP-binding_C"/>
    <property type="match status" value="2"/>
</dbReference>
<keyword evidence="4" id="KW-0045">Antibiotic biosynthesis</keyword>
<reference evidence="7 8" key="1">
    <citation type="submission" date="2019-10" db="EMBL/GenBank/DDBJ databases">
        <title>Description of Paenibacillus terricola sp. nov.</title>
        <authorList>
            <person name="Carlier A."/>
            <person name="Qi S."/>
        </authorList>
    </citation>
    <scope>NUCLEOTIDE SEQUENCE [LARGE SCALE GENOMIC DNA]</scope>
    <source>
        <strain evidence="7 8">LMG 31459</strain>
    </source>
</reference>
<feature type="domain" description="Carrier" evidence="6">
    <location>
        <begin position="1806"/>
        <end position="1880"/>
    </location>
</feature>
<dbReference type="CDD" id="cd19531">
    <property type="entry name" value="LCL_NRPS-like"/>
    <property type="match status" value="1"/>
</dbReference>
<dbReference type="InterPro" id="IPR042099">
    <property type="entry name" value="ANL_N_sf"/>
</dbReference>
<dbReference type="InterPro" id="IPR036736">
    <property type="entry name" value="ACP-like_sf"/>
</dbReference>
<dbReference type="InterPro" id="IPR045851">
    <property type="entry name" value="AMP-bd_C_sf"/>
</dbReference>
<dbReference type="NCBIfam" id="NF003417">
    <property type="entry name" value="PRK04813.1"/>
    <property type="match status" value="2"/>
</dbReference>
<evidence type="ECO:0000259" key="6">
    <source>
        <dbReference type="PROSITE" id="PS50075"/>
    </source>
</evidence>
<evidence type="ECO:0000313" key="7">
    <source>
        <dbReference type="EMBL" id="NOU77516.1"/>
    </source>
</evidence>
<evidence type="ECO:0000256" key="1">
    <source>
        <dbReference type="ARBA" id="ARBA00001957"/>
    </source>
</evidence>
<evidence type="ECO:0000256" key="2">
    <source>
        <dbReference type="ARBA" id="ARBA00006432"/>
    </source>
</evidence>